<evidence type="ECO:0000259" key="10">
    <source>
        <dbReference type="PROSITE" id="PS50109"/>
    </source>
</evidence>
<comment type="caution">
    <text evidence="14">The sequence shown here is derived from an EMBL/GenBank/DDBJ whole genome shotgun (WGS) entry which is preliminary data.</text>
</comment>
<keyword evidence="3 8" id="KW-0597">Phosphoprotein</keyword>
<reference evidence="14 15" key="1">
    <citation type="submission" date="2024-10" db="EMBL/GenBank/DDBJ databases">
        <authorList>
            <person name="Ratan Roy A."/>
            <person name="Morales Sandoval P.H."/>
            <person name="De Los Santos Villalobos S."/>
            <person name="Chakraborty S."/>
            <person name="Mukherjee J."/>
        </authorList>
    </citation>
    <scope>NUCLEOTIDE SEQUENCE [LARGE SCALE GENOMIC DNA]</scope>
    <source>
        <strain evidence="14 15">S1</strain>
    </source>
</reference>
<dbReference type="SUPFAM" id="SSF52172">
    <property type="entry name" value="CheY-like"/>
    <property type="match status" value="1"/>
</dbReference>
<evidence type="ECO:0000256" key="3">
    <source>
        <dbReference type="ARBA" id="ARBA00022553"/>
    </source>
</evidence>
<evidence type="ECO:0000256" key="6">
    <source>
        <dbReference type="ARBA" id="ARBA00023012"/>
    </source>
</evidence>
<dbReference type="InterPro" id="IPR000014">
    <property type="entry name" value="PAS"/>
</dbReference>
<keyword evidence="4" id="KW-0808">Transferase</keyword>
<keyword evidence="9" id="KW-0175">Coiled coil</keyword>
<sequence length="499" mass="56372">MKPLCRILLVDDNPNDRLLVKRELKREFVDLEINEIIDQAGLKQALQTYPFDLVITDYQLQWMTGLEVLKAVKAANANCPVIMFTNTGTQETAVAAMKAGLDDYVVKSPQHFVRLSASVRLVWEQMQTRLRATALETRLQSLLNRLNVGLFELDRQGHLLEVNQALLTLLGLSSAEAAQQGIHHQLQPRLDIAAALPQKREVQIQTQGADLKWLRVRETRSPDKGEAIIEGLVEDITAQKQAELALQQLNQRLESQVTERTNQLKATNQELELFAYSVSHDLRSPIRQINGFARLLSDHLQNVLHEDETAQHYLEVISSLSVETGEMIEDLLAFSRTGKVKLEFSPVDTNQLVGAIIERLKTETGDRSIRWVVQPLPIVWADANLLRTVFQNLIENAVKFTRLEAIAEITIGAEEPAEETIFWVKDNGIGLDMSYSDRLFGIFQRGHSQSEFEGTGIGLANVRRIIHRHGGRVWFEGVINAGATFYFALPRSEDRADFE</sequence>
<dbReference type="Pfam" id="PF13188">
    <property type="entry name" value="PAS_8"/>
    <property type="match status" value="1"/>
</dbReference>
<dbReference type="Gene3D" id="3.30.450.20">
    <property type="entry name" value="PAS domain"/>
    <property type="match status" value="1"/>
</dbReference>
<dbReference type="SMART" id="SM00388">
    <property type="entry name" value="HisKA"/>
    <property type="match status" value="1"/>
</dbReference>
<keyword evidence="7" id="KW-0472">Membrane</keyword>
<evidence type="ECO:0000256" key="8">
    <source>
        <dbReference type="PROSITE-ProRule" id="PRU00169"/>
    </source>
</evidence>
<dbReference type="SMART" id="SM00448">
    <property type="entry name" value="REC"/>
    <property type="match status" value="1"/>
</dbReference>
<dbReference type="RefSeq" id="WP_377964650.1">
    <property type="nucleotide sequence ID" value="NZ_JBHZOL010000069.1"/>
</dbReference>
<dbReference type="InterPro" id="IPR004358">
    <property type="entry name" value="Sig_transdc_His_kin-like_C"/>
</dbReference>
<dbReference type="SUPFAM" id="SSF55785">
    <property type="entry name" value="PYP-like sensor domain (PAS domain)"/>
    <property type="match status" value="1"/>
</dbReference>
<dbReference type="InterPro" id="IPR035965">
    <property type="entry name" value="PAS-like_dom_sf"/>
</dbReference>
<evidence type="ECO:0000256" key="5">
    <source>
        <dbReference type="ARBA" id="ARBA00022777"/>
    </source>
</evidence>
<protein>
    <recommendedName>
        <fullName evidence="2">histidine kinase</fullName>
        <ecNumber evidence="2">2.7.13.3</ecNumber>
    </recommendedName>
</protein>
<dbReference type="PANTHER" id="PTHR42878">
    <property type="entry name" value="TWO-COMPONENT HISTIDINE KINASE"/>
    <property type="match status" value="1"/>
</dbReference>
<evidence type="ECO:0000256" key="7">
    <source>
        <dbReference type="ARBA" id="ARBA00023136"/>
    </source>
</evidence>
<keyword evidence="14" id="KW-0547">Nucleotide-binding</keyword>
<dbReference type="InterPro" id="IPR036097">
    <property type="entry name" value="HisK_dim/P_sf"/>
</dbReference>
<feature type="domain" description="PAS" evidence="12">
    <location>
        <begin position="135"/>
        <end position="176"/>
    </location>
</feature>
<dbReference type="EC" id="2.7.13.3" evidence="2"/>
<dbReference type="InterPro" id="IPR003594">
    <property type="entry name" value="HATPase_dom"/>
</dbReference>
<evidence type="ECO:0000256" key="1">
    <source>
        <dbReference type="ARBA" id="ARBA00000085"/>
    </source>
</evidence>
<dbReference type="InterPro" id="IPR011006">
    <property type="entry name" value="CheY-like_superfamily"/>
</dbReference>
<gene>
    <name evidence="14" type="ORF">ACFVKH_10310</name>
</gene>
<evidence type="ECO:0000313" key="15">
    <source>
        <dbReference type="Proteomes" id="UP001600165"/>
    </source>
</evidence>
<accession>A0ABW6IEQ8</accession>
<evidence type="ECO:0000256" key="2">
    <source>
        <dbReference type="ARBA" id="ARBA00012438"/>
    </source>
</evidence>
<dbReference type="CDD" id="cd00082">
    <property type="entry name" value="HisKA"/>
    <property type="match status" value="1"/>
</dbReference>
<dbReference type="Pfam" id="PF00512">
    <property type="entry name" value="HisKA"/>
    <property type="match status" value="1"/>
</dbReference>
<dbReference type="Proteomes" id="UP001600165">
    <property type="component" value="Unassembled WGS sequence"/>
</dbReference>
<dbReference type="NCBIfam" id="TIGR00229">
    <property type="entry name" value="sensory_box"/>
    <property type="match status" value="1"/>
</dbReference>
<dbReference type="EMBL" id="JBHZOL010000069">
    <property type="protein sequence ID" value="MFE4106670.1"/>
    <property type="molecule type" value="Genomic_DNA"/>
</dbReference>
<feature type="domain" description="Histidine kinase" evidence="10">
    <location>
        <begin position="277"/>
        <end position="493"/>
    </location>
</feature>
<keyword evidence="15" id="KW-1185">Reference proteome</keyword>
<dbReference type="SUPFAM" id="SSF47384">
    <property type="entry name" value="Homodimeric domain of signal transducing histidine kinase"/>
    <property type="match status" value="1"/>
</dbReference>
<keyword evidence="14" id="KW-0067">ATP-binding</keyword>
<feature type="domain" description="PAC" evidence="13">
    <location>
        <begin position="198"/>
        <end position="248"/>
    </location>
</feature>
<dbReference type="Pfam" id="PF00072">
    <property type="entry name" value="Response_reg"/>
    <property type="match status" value="1"/>
</dbReference>
<keyword evidence="6" id="KW-0902">Two-component regulatory system</keyword>
<dbReference type="Gene3D" id="3.40.50.2300">
    <property type="match status" value="1"/>
</dbReference>
<dbReference type="SMART" id="SM00091">
    <property type="entry name" value="PAS"/>
    <property type="match status" value="1"/>
</dbReference>
<evidence type="ECO:0000259" key="13">
    <source>
        <dbReference type="PROSITE" id="PS50113"/>
    </source>
</evidence>
<dbReference type="PRINTS" id="PR00344">
    <property type="entry name" value="BCTRLSENSOR"/>
</dbReference>
<proteinExistence type="predicted"/>
<name>A0ABW6IEQ8_9CYAN</name>
<dbReference type="PROSITE" id="PS50113">
    <property type="entry name" value="PAC"/>
    <property type="match status" value="1"/>
</dbReference>
<dbReference type="CDD" id="cd00130">
    <property type="entry name" value="PAS"/>
    <property type="match status" value="1"/>
</dbReference>
<dbReference type="GO" id="GO:0005524">
    <property type="term" value="F:ATP binding"/>
    <property type="evidence" value="ECO:0007669"/>
    <property type="project" value="UniProtKB-KW"/>
</dbReference>
<evidence type="ECO:0000259" key="11">
    <source>
        <dbReference type="PROSITE" id="PS50110"/>
    </source>
</evidence>
<comment type="catalytic activity">
    <reaction evidence="1">
        <text>ATP + protein L-histidine = ADP + protein N-phospho-L-histidine.</text>
        <dbReference type="EC" id="2.7.13.3"/>
    </reaction>
</comment>
<dbReference type="PROSITE" id="PS50110">
    <property type="entry name" value="RESPONSE_REGULATORY"/>
    <property type="match status" value="1"/>
</dbReference>
<dbReference type="InterPro" id="IPR050351">
    <property type="entry name" value="BphY/WalK/GraS-like"/>
</dbReference>
<evidence type="ECO:0000259" key="12">
    <source>
        <dbReference type="PROSITE" id="PS50112"/>
    </source>
</evidence>
<dbReference type="InterPro" id="IPR005467">
    <property type="entry name" value="His_kinase_dom"/>
</dbReference>
<keyword evidence="5" id="KW-0418">Kinase</keyword>
<organism evidence="14 15">
    <name type="scientific">Almyronema epifaneia S1</name>
    <dbReference type="NCBI Taxonomy" id="2991925"/>
    <lineage>
        <taxon>Bacteria</taxon>
        <taxon>Bacillati</taxon>
        <taxon>Cyanobacteriota</taxon>
        <taxon>Cyanophyceae</taxon>
        <taxon>Nodosilineales</taxon>
        <taxon>Nodosilineaceae</taxon>
        <taxon>Almyronema</taxon>
        <taxon>Almyronema epifaneia</taxon>
    </lineage>
</organism>
<dbReference type="InterPro" id="IPR000700">
    <property type="entry name" value="PAS-assoc_C"/>
</dbReference>
<feature type="modified residue" description="4-aspartylphosphate" evidence="8">
    <location>
        <position position="57"/>
    </location>
</feature>
<dbReference type="Gene3D" id="3.30.565.10">
    <property type="entry name" value="Histidine kinase-like ATPase, C-terminal domain"/>
    <property type="match status" value="1"/>
</dbReference>
<evidence type="ECO:0000256" key="9">
    <source>
        <dbReference type="SAM" id="Coils"/>
    </source>
</evidence>
<dbReference type="SUPFAM" id="SSF55874">
    <property type="entry name" value="ATPase domain of HSP90 chaperone/DNA topoisomerase II/histidine kinase"/>
    <property type="match status" value="1"/>
</dbReference>
<dbReference type="SMART" id="SM00387">
    <property type="entry name" value="HATPase_c"/>
    <property type="match status" value="1"/>
</dbReference>
<dbReference type="PROSITE" id="PS50112">
    <property type="entry name" value="PAS"/>
    <property type="match status" value="1"/>
</dbReference>
<dbReference type="CDD" id="cd00156">
    <property type="entry name" value="REC"/>
    <property type="match status" value="1"/>
</dbReference>
<evidence type="ECO:0000313" key="14">
    <source>
        <dbReference type="EMBL" id="MFE4106670.1"/>
    </source>
</evidence>
<feature type="domain" description="Response regulatory" evidence="11">
    <location>
        <begin position="6"/>
        <end position="122"/>
    </location>
</feature>
<evidence type="ECO:0000256" key="4">
    <source>
        <dbReference type="ARBA" id="ARBA00022679"/>
    </source>
</evidence>
<dbReference type="PROSITE" id="PS50109">
    <property type="entry name" value="HIS_KIN"/>
    <property type="match status" value="1"/>
</dbReference>
<dbReference type="Pfam" id="PF02518">
    <property type="entry name" value="HATPase_c"/>
    <property type="match status" value="1"/>
</dbReference>
<dbReference type="PANTHER" id="PTHR42878:SF15">
    <property type="entry name" value="BACTERIOPHYTOCHROME"/>
    <property type="match status" value="1"/>
</dbReference>
<dbReference type="InterPro" id="IPR036890">
    <property type="entry name" value="HATPase_C_sf"/>
</dbReference>
<dbReference type="Gene3D" id="1.10.287.130">
    <property type="match status" value="1"/>
</dbReference>
<feature type="coiled-coil region" evidence="9">
    <location>
        <begin position="239"/>
        <end position="270"/>
    </location>
</feature>
<dbReference type="InterPro" id="IPR003661">
    <property type="entry name" value="HisK_dim/P_dom"/>
</dbReference>
<dbReference type="InterPro" id="IPR001789">
    <property type="entry name" value="Sig_transdc_resp-reg_receiver"/>
</dbReference>